<dbReference type="Gene3D" id="3.40.50.2000">
    <property type="entry name" value="Glycogen Phosphorylase B"/>
    <property type="match status" value="4"/>
</dbReference>
<evidence type="ECO:0000256" key="2">
    <source>
        <dbReference type="ARBA" id="ARBA00022679"/>
    </source>
</evidence>
<dbReference type="Pfam" id="PF13579">
    <property type="entry name" value="Glyco_trans_4_4"/>
    <property type="match status" value="1"/>
</dbReference>
<name>A0ABN2PF77_9ACTN</name>
<dbReference type="PANTHER" id="PTHR12526:SF630">
    <property type="entry name" value="GLYCOSYLTRANSFERASE"/>
    <property type="match status" value="1"/>
</dbReference>
<evidence type="ECO:0008006" key="8">
    <source>
        <dbReference type="Google" id="ProtNLM"/>
    </source>
</evidence>
<dbReference type="SUPFAM" id="SSF53756">
    <property type="entry name" value="UDP-Glycosyltransferase/glycogen phosphorylase"/>
    <property type="match status" value="2"/>
</dbReference>
<evidence type="ECO:0000259" key="5">
    <source>
        <dbReference type="Pfam" id="PF13579"/>
    </source>
</evidence>
<comment type="caution">
    <text evidence="6">The sequence shown here is derived from an EMBL/GenBank/DDBJ whole genome shotgun (WGS) entry which is preliminary data.</text>
</comment>
<evidence type="ECO:0000259" key="4">
    <source>
        <dbReference type="Pfam" id="PF13439"/>
    </source>
</evidence>
<dbReference type="Proteomes" id="UP001501612">
    <property type="component" value="Unassembled WGS sequence"/>
</dbReference>
<accession>A0ABN2PF77</accession>
<evidence type="ECO:0000313" key="6">
    <source>
        <dbReference type="EMBL" id="GAA1920170.1"/>
    </source>
</evidence>
<dbReference type="InterPro" id="IPR001296">
    <property type="entry name" value="Glyco_trans_1"/>
</dbReference>
<feature type="domain" description="Glycosyl transferase family 1" evidence="3">
    <location>
        <begin position="575"/>
        <end position="740"/>
    </location>
</feature>
<organism evidence="6 7">
    <name type="scientific">Nocardioides lentus</name>
    <dbReference type="NCBI Taxonomy" id="338077"/>
    <lineage>
        <taxon>Bacteria</taxon>
        <taxon>Bacillati</taxon>
        <taxon>Actinomycetota</taxon>
        <taxon>Actinomycetes</taxon>
        <taxon>Propionibacteriales</taxon>
        <taxon>Nocardioidaceae</taxon>
        <taxon>Nocardioides</taxon>
    </lineage>
</organism>
<protein>
    <recommendedName>
        <fullName evidence="8">Glycosyltransferase</fullName>
    </recommendedName>
</protein>
<evidence type="ECO:0000256" key="1">
    <source>
        <dbReference type="ARBA" id="ARBA00022676"/>
    </source>
</evidence>
<evidence type="ECO:0000313" key="7">
    <source>
        <dbReference type="Proteomes" id="UP001501612"/>
    </source>
</evidence>
<gene>
    <name evidence="6" type="ORF">GCM10009737_22100</name>
</gene>
<sequence length="776" mass="81441">MTTRPVRATFVVPDLAAGGAERNLVSVLGGADPARLQGRVVCLGEPGALYDEAAALAPARALRHAKRQVLRSVWTLARELRRTRADVVVCRGYSAETVGRLAAVLARVPHRVVWVHNCSDTEPRGRVRTVVDAALEPATDVYLGVARAQVAYLTGELRHPARKVRIVHNGVDVEAFGRPEHAAAGRAVRTGLGLGPDDLVVTILAALRPEKDHELFLRAAQQVAGRVSAARFLVVGDGARRADLERLAVELGLGDRVVFAGHRTDVPQVLAASDVVVLSSWTVECFPVSLLEAMASRVPAVATDVGGVAEIVVEGVTGHVVPSRRPEPLARRVAELLADPARRRAYGAAARTRVEEHFTLARNVTDLEHTLAAVVGLPDGSPGPPAPARPVGLTAVMDTTAVGGAEIVTLRAFGAMDRSRVTPSLVCLREEGPLAGDFRAAGVGVRALGRSGRFDVRTLPRLVRALRASGTDAVLLAHHHRASLVLGRIAARLAGVRVVLVAAHDMDLVPLGGRVLPPSTVATLRGVSALVLLAPSQGDYLHRHEGVGARPWSRTREVVVPNGIPLAPPPTAADRAAARAALGLPDDAFVVGIVARLSAQKAHHVLLEAFVAVRAAVPRARLVVVGGGERDAELRALAVRLGIGDAVLFAGVRRDVGALLPGFDVACLSSVHEAAPLTVLEAMAAGVPVVATRCGALADLVEDGREGVLVDVGDTGALAAALVGLSADEDRRLATGRAARVRAEHDFAVERTARGYEDLVVGLLARRGGRGTEEDR</sequence>
<feature type="domain" description="Glycosyltransferase subfamily 4-like N-terminal" evidence="5">
    <location>
        <begin position="403"/>
        <end position="563"/>
    </location>
</feature>
<dbReference type="Pfam" id="PF00534">
    <property type="entry name" value="Glycos_transf_1"/>
    <property type="match status" value="2"/>
</dbReference>
<dbReference type="PANTHER" id="PTHR12526">
    <property type="entry name" value="GLYCOSYLTRANSFERASE"/>
    <property type="match status" value="1"/>
</dbReference>
<dbReference type="EMBL" id="BAAAMY010000005">
    <property type="protein sequence ID" value="GAA1920170.1"/>
    <property type="molecule type" value="Genomic_DNA"/>
</dbReference>
<keyword evidence="7" id="KW-1185">Reference proteome</keyword>
<evidence type="ECO:0000259" key="3">
    <source>
        <dbReference type="Pfam" id="PF00534"/>
    </source>
</evidence>
<dbReference type="InterPro" id="IPR028098">
    <property type="entry name" value="Glyco_trans_4-like_N"/>
</dbReference>
<reference evidence="6 7" key="1">
    <citation type="journal article" date="2019" name="Int. J. Syst. Evol. Microbiol.">
        <title>The Global Catalogue of Microorganisms (GCM) 10K type strain sequencing project: providing services to taxonomists for standard genome sequencing and annotation.</title>
        <authorList>
            <consortium name="The Broad Institute Genomics Platform"/>
            <consortium name="The Broad Institute Genome Sequencing Center for Infectious Disease"/>
            <person name="Wu L."/>
            <person name="Ma J."/>
        </authorList>
    </citation>
    <scope>NUCLEOTIDE SEQUENCE [LARGE SCALE GENOMIC DNA]</scope>
    <source>
        <strain evidence="6 7">JCM 14046</strain>
    </source>
</reference>
<proteinExistence type="predicted"/>
<keyword evidence="1" id="KW-0328">Glycosyltransferase</keyword>
<dbReference type="Pfam" id="PF13439">
    <property type="entry name" value="Glyco_transf_4"/>
    <property type="match status" value="1"/>
</dbReference>
<dbReference type="RefSeq" id="WP_344007121.1">
    <property type="nucleotide sequence ID" value="NZ_BAAAMY010000005.1"/>
</dbReference>
<feature type="domain" description="Glycosyl transferase family 1" evidence="3">
    <location>
        <begin position="194"/>
        <end position="352"/>
    </location>
</feature>
<keyword evidence="2" id="KW-0808">Transferase</keyword>
<feature type="domain" description="Glycosyltransferase subfamily 4-like N-terminal" evidence="4">
    <location>
        <begin position="18"/>
        <end position="174"/>
    </location>
</feature>